<evidence type="ECO:0000313" key="2">
    <source>
        <dbReference type="Proteomes" id="UP000593567"/>
    </source>
</evidence>
<keyword evidence="2" id="KW-1185">Reference proteome</keyword>
<evidence type="ECO:0000313" key="1">
    <source>
        <dbReference type="EMBL" id="KAF6028113.1"/>
    </source>
</evidence>
<comment type="caution">
    <text evidence="1">The sequence shown here is derived from an EMBL/GenBank/DDBJ whole genome shotgun (WGS) entry which is preliminary data.</text>
</comment>
<dbReference type="EMBL" id="VXIV02001989">
    <property type="protein sequence ID" value="KAF6028113.1"/>
    <property type="molecule type" value="Genomic_DNA"/>
</dbReference>
<gene>
    <name evidence="1" type="ORF">EB796_013573</name>
</gene>
<dbReference type="AlphaFoldDB" id="A0A7J7JQG6"/>
<proteinExistence type="predicted"/>
<organism evidence="1 2">
    <name type="scientific">Bugula neritina</name>
    <name type="common">Brown bryozoan</name>
    <name type="synonym">Sertularia neritina</name>
    <dbReference type="NCBI Taxonomy" id="10212"/>
    <lineage>
        <taxon>Eukaryota</taxon>
        <taxon>Metazoa</taxon>
        <taxon>Spiralia</taxon>
        <taxon>Lophotrochozoa</taxon>
        <taxon>Bryozoa</taxon>
        <taxon>Gymnolaemata</taxon>
        <taxon>Cheilostomatida</taxon>
        <taxon>Flustrina</taxon>
        <taxon>Buguloidea</taxon>
        <taxon>Bugulidae</taxon>
        <taxon>Bugula</taxon>
    </lineage>
</organism>
<accession>A0A7J7JQG6</accession>
<reference evidence="1" key="1">
    <citation type="submission" date="2020-06" db="EMBL/GenBank/DDBJ databases">
        <title>Draft genome of Bugula neritina, a colonial animal packing powerful symbionts and potential medicines.</title>
        <authorList>
            <person name="Rayko M."/>
        </authorList>
    </citation>
    <scope>NUCLEOTIDE SEQUENCE [LARGE SCALE GENOMIC DNA]</scope>
    <source>
        <strain evidence="1">Kwan_BN1</strain>
    </source>
</reference>
<sequence>MCGEEFGLKEEALRHQDGAPDHVQGTARVTTDYPNQPVIRDSTAPTLTDEIKLLYCTVDCPASPNDASKVDQYISKCQLCKIYRCLLCAKFHSDRYRLLEHVTAQHEVNPLAPVSAKAVSENHWLINLSCQHCKCYGTAIRGQHTSLYNLFCRFCGVAINTN</sequence>
<name>A0A7J7JQG6_BUGNE</name>
<protein>
    <submittedName>
        <fullName evidence="1">Uncharacterized protein</fullName>
    </submittedName>
</protein>
<dbReference type="Proteomes" id="UP000593567">
    <property type="component" value="Unassembled WGS sequence"/>
</dbReference>